<evidence type="ECO:0000256" key="1">
    <source>
        <dbReference type="ARBA" id="ARBA00004141"/>
    </source>
</evidence>
<dbReference type="GO" id="GO:0005886">
    <property type="term" value="C:plasma membrane"/>
    <property type="evidence" value="ECO:0007669"/>
    <property type="project" value="TreeGrafter"/>
</dbReference>
<dbReference type="AlphaFoldDB" id="A0A1V6QK15"/>
<evidence type="ECO:0000313" key="7">
    <source>
        <dbReference type="EMBL" id="OQD89589.1"/>
    </source>
</evidence>
<accession>A0A1V6QK15</accession>
<comment type="caution">
    <text evidence="7">The sequence shown here is derived from an EMBL/GenBank/DDBJ whole genome shotgun (WGS) entry which is preliminary data.</text>
</comment>
<dbReference type="Proteomes" id="UP000191672">
    <property type="component" value="Unassembled WGS sequence"/>
</dbReference>
<protein>
    <recommendedName>
        <fullName evidence="9">Major facilitator superfamily (MFS) profile domain-containing protein</fullName>
    </recommendedName>
</protein>
<name>A0A1V6QK15_9EURO</name>
<reference evidence="8" key="1">
    <citation type="journal article" date="2017" name="Nat. Microbiol.">
        <title>Global analysis of biosynthetic gene clusters reveals vast potential of secondary metabolite production in Penicillium species.</title>
        <authorList>
            <person name="Nielsen J.C."/>
            <person name="Grijseels S."/>
            <person name="Prigent S."/>
            <person name="Ji B."/>
            <person name="Dainat J."/>
            <person name="Nielsen K.F."/>
            <person name="Frisvad J.C."/>
            <person name="Workman M."/>
            <person name="Nielsen J."/>
        </authorList>
    </citation>
    <scope>NUCLEOTIDE SEQUENCE [LARGE SCALE GENOMIC DNA]</scope>
    <source>
        <strain evidence="8">IBT 31811</strain>
    </source>
</reference>
<comment type="subcellular location">
    <subcellularLocation>
        <location evidence="1">Membrane</location>
        <topology evidence="1">Multi-pass membrane protein</topology>
    </subcellularLocation>
</comment>
<evidence type="ECO:0000256" key="5">
    <source>
        <dbReference type="SAM" id="MobiDB-lite"/>
    </source>
</evidence>
<evidence type="ECO:0000256" key="2">
    <source>
        <dbReference type="ARBA" id="ARBA00022692"/>
    </source>
</evidence>
<evidence type="ECO:0000256" key="4">
    <source>
        <dbReference type="ARBA" id="ARBA00023136"/>
    </source>
</evidence>
<organism evidence="7 8">
    <name type="scientific">Penicillium antarcticum</name>
    <dbReference type="NCBI Taxonomy" id="416450"/>
    <lineage>
        <taxon>Eukaryota</taxon>
        <taxon>Fungi</taxon>
        <taxon>Dikarya</taxon>
        <taxon>Ascomycota</taxon>
        <taxon>Pezizomycotina</taxon>
        <taxon>Eurotiomycetes</taxon>
        <taxon>Eurotiomycetidae</taxon>
        <taxon>Eurotiales</taxon>
        <taxon>Aspergillaceae</taxon>
        <taxon>Penicillium</taxon>
    </lineage>
</organism>
<dbReference type="PANTHER" id="PTHR23501">
    <property type="entry name" value="MAJOR FACILITATOR SUPERFAMILY"/>
    <property type="match status" value="1"/>
</dbReference>
<proteinExistence type="predicted"/>
<feature type="transmembrane region" description="Helical" evidence="6">
    <location>
        <begin position="32"/>
        <end position="50"/>
    </location>
</feature>
<keyword evidence="2 6" id="KW-0812">Transmembrane</keyword>
<gene>
    <name evidence="7" type="ORF">PENANT_c002G00391</name>
</gene>
<feature type="compositionally biased region" description="Basic and acidic residues" evidence="5">
    <location>
        <begin position="1"/>
        <end position="18"/>
    </location>
</feature>
<evidence type="ECO:0000256" key="6">
    <source>
        <dbReference type="SAM" id="Phobius"/>
    </source>
</evidence>
<evidence type="ECO:0000256" key="3">
    <source>
        <dbReference type="ARBA" id="ARBA00022989"/>
    </source>
</evidence>
<evidence type="ECO:0008006" key="9">
    <source>
        <dbReference type="Google" id="ProtNLM"/>
    </source>
</evidence>
<dbReference type="PANTHER" id="PTHR23501:SF43">
    <property type="entry name" value="MULTIDRUG TRANSPORTER, PUTATIVE (AFU_ORTHOLOGUE AFUA_6G03040)-RELATED"/>
    <property type="match status" value="1"/>
</dbReference>
<evidence type="ECO:0000313" key="8">
    <source>
        <dbReference type="Proteomes" id="UP000191672"/>
    </source>
</evidence>
<sequence length="99" mass="11128">MEKQSSDDTSATRDRQTSEDELDIQIDYPTGWRLWVITTGLLIGLYLVNLEVTIVSTSLVSITNDLDGFKKTSWVVTGFLTTYTCEHQQPLPSSNDLTI</sequence>
<feature type="region of interest" description="Disordered" evidence="5">
    <location>
        <begin position="1"/>
        <end position="20"/>
    </location>
</feature>
<dbReference type="GO" id="GO:0022857">
    <property type="term" value="F:transmembrane transporter activity"/>
    <property type="evidence" value="ECO:0007669"/>
    <property type="project" value="TreeGrafter"/>
</dbReference>
<dbReference type="EMBL" id="MDYN01000002">
    <property type="protein sequence ID" value="OQD89589.1"/>
    <property type="molecule type" value="Genomic_DNA"/>
</dbReference>
<keyword evidence="8" id="KW-1185">Reference proteome</keyword>
<keyword evidence="3 6" id="KW-1133">Transmembrane helix</keyword>
<keyword evidence="4 6" id="KW-0472">Membrane</keyword>